<dbReference type="Proteomes" id="UP001058533">
    <property type="component" value="Chromosome"/>
</dbReference>
<sequence length="46" mass="4863">MYAYWAFCGVRVLARSGMPAAAQDAVHARGGTPVSVDLADRPARIS</sequence>
<reference evidence="1" key="1">
    <citation type="submission" date="2022-07" db="EMBL/GenBank/DDBJ databases">
        <title>Sphingomonas sp. nov., a novel bacterium isolated from the north slope of the Mount Everest.</title>
        <authorList>
            <person name="Cui X."/>
            <person name="Liu Y."/>
        </authorList>
    </citation>
    <scope>NUCLEOTIDE SEQUENCE</scope>
    <source>
        <strain evidence="1">S5-59</strain>
    </source>
</reference>
<dbReference type="EMBL" id="CP101740">
    <property type="protein sequence ID" value="UUL81436.1"/>
    <property type="molecule type" value="Genomic_DNA"/>
</dbReference>
<keyword evidence="2" id="KW-1185">Reference proteome</keyword>
<evidence type="ECO:0000313" key="1">
    <source>
        <dbReference type="EMBL" id="UUL81436.1"/>
    </source>
</evidence>
<proteinExistence type="predicted"/>
<name>A0ABY5L9N0_9SPHN</name>
<dbReference type="RefSeq" id="WP_256505115.1">
    <property type="nucleotide sequence ID" value="NZ_CP101740.1"/>
</dbReference>
<protein>
    <submittedName>
        <fullName evidence="1">Uncharacterized protein</fullName>
    </submittedName>
</protein>
<gene>
    <name evidence="1" type="ORF">NMP03_09435</name>
</gene>
<organism evidence="1 2">
    <name type="scientific">Sphingomonas qomolangmaensis</name>
    <dbReference type="NCBI Taxonomy" id="2918765"/>
    <lineage>
        <taxon>Bacteria</taxon>
        <taxon>Pseudomonadati</taxon>
        <taxon>Pseudomonadota</taxon>
        <taxon>Alphaproteobacteria</taxon>
        <taxon>Sphingomonadales</taxon>
        <taxon>Sphingomonadaceae</taxon>
        <taxon>Sphingomonas</taxon>
    </lineage>
</organism>
<evidence type="ECO:0000313" key="2">
    <source>
        <dbReference type="Proteomes" id="UP001058533"/>
    </source>
</evidence>
<accession>A0ABY5L9N0</accession>